<name>A0A2N8T3G6_STUST</name>
<organism evidence="5 6">
    <name type="scientific">Stutzerimonas stutzeri</name>
    <name type="common">Pseudomonas stutzeri</name>
    <dbReference type="NCBI Taxonomy" id="316"/>
    <lineage>
        <taxon>Bacteria</taxon>
        <taxon>Pseudomonadati</taxon>
        <taxon>Pseudomonadota</taxon>
        <taxon>Gammaproteobacteria</taxon>
        <taxon>Pseudomonadales</taxon>
        <taxon>Pseudomonadaceae</taxon>
        <taxon>Stutzerimonas</taxon>
    </lineage>
</organism>
<evidence type="ECO:0000256" key="1">
    <source>
        <dbReference type="ARBA" id="ARBA00004236"/>
    </source>
</evidence>
<keyword evidence="5" id="KW-0238">DNA-binding</keyword>
<feature type="transmembrane region" description="Helical" evidence="4">
    <location>
        <begin position="50"/>
        <end position="69"/>
    </location>
</feature>
<evidence type="ECO:0000256" key="4">
    <source>
        <dbReference type="SAM" id="Phobius"/>
    </source>
</evidence>
<dbReference type="GO" id="GO:0003677">
    <property type="term" value="F:DNA binding"/>
    <property type="evidence" value="ECO:0007669"/>
    <property type="project" value="UniProtKB-KW"/>
</dbReference>
<keyword evidence="4" id="KW-1133">Transmembrane helix</keyword>
<dbReference type="InterPro" id="IPR009722">
    <property type="entry name" value="YjiK/CarP"/>
</dbReference>
<gene>
    <name evidence="5" type="ORF">CXK94_12275</name>
</gene>
<reference evidence="5 6" key="1">
    <citation type="submission" date="2018-01" db="EMBL/GenBank/DDBJ databases">
        <title>Denitrification phenotypes of diverse strains of Pseudomonas stutzeri.</title>
        <authorList>
            <person name="Milligan D.A."/>
            <person name="Bergaust L."/>
            <person name="Bakken L.R."/>
            <person name="Frostegard A."/>
        </authorList>
    </citation>
    <scope>NUCLEOTIDE SEQUENCE [LARGE SCALE GENOMIC DNA]</scope>
    <source>
        <strain evidence="5 6">24a75</strain>
    </source>
</reference>
<dbReference type="AlphaFoldDB" id="A0A2N8T3G6"/>
<dbReference type="GO" id="GO:0005886">
    <property type="term" value="C:plasma membrane"/>
    <property type="evidence" value="ECO:0007669"/>
    <property type="project" value="UniProtKB-SubCell"/>
</dbReference>
<protein>
    <submittedName>
        <fullName evidence="5">DNA-binding protein</fullName>
    </submittedName>
</protein>
<proteinExistence type="predicted"/>
<evidence type="ECO:0000313" key="6">
    <source>
        <dbReference type="Proteomes" id="UP000236023"/>
    </source>
</evidence>
<evidence type="ECO:0000313" key="5">
    <source>
        <dbReference type="EMBL" id="PNG09304.1"/>
    </source>
</evidence>
<accession>A0A2N8T3G6</accession>
<dbReference type="Pfam" id="PF06977">
    <property type="entry name" value="SdiA-regulated"/>
    <property type="match status" value="1"/>
</dbReference>
<dbReference type="SUPFAM" id="SSF50956">
    <property type="entry name" value="Thermostable phytase (3-phytase)"/>
    <property type="match status" value="1"/>
</dbReference>
<keyword evidence="4" id="KW-0812">Transmembrane</keyword>
<comment type="subcellular location">
    <subcellularLocation>
        <location evidence="1">Cell membrane</location>
    </subcellularLocation>
</comment>
<dbReference type="CDD" id="cd09971">
    <property type="entry name" value="SdiA-regulated"/>
    <property type="match status" value="1"/>
</dbReference>
<keyword evidence="2" id="KW-1003">Cell membrane</keyword>
<dbReference type="Proteomes" id="UP000236023">
    <property type="component" value="Unassembled WGS sequence"/>
</dbReference>
<evidence type="ECO:0000256" key="3">
    <source>
        <dbReference type="ARBA" id="ARBA00023136"/>
    </source>
</evidence>
<sequence>MFHSCFVNDSCYTVLLRQDGARHDGADCLRNDPISSSKTVAAILTSNRRFWLLAVLLASLAYAAFSMHLGERVFYSLKTTWHESRWEQRSLWLPEYRAVIDALPVASVKDNLSGLTYDDQRDQLWAVLNNPEELLALGKDGRLIARYPLRGFEDVEGVTYLGDDLLVLTEERKQSLVIVRIPETVGPLNRADYQSVTLNLHVAENAGFEGIGYDRKGDRLFVVKEHSPRKLYEIQGLKRTLDGRLDLSVIDRNAWIEDKGMASDLASVHFDERTGHLVLLSDEARMMLELDGQGEMVSFRSLWGGFAGLERSVPQAEGMTFDGQGNLYLVSEPNLFYSFEH</sequence>
<evidence type="ECO:0000256" key="2">
    <source>
        <dbReference type="ARBA" id="ARBA00022475"/>
    </source>
</evidence>
<keyword evidence="3 4" id="KW-0472">Membrane</keyword>
<comment type="caution">
    <text evidence="5">The sequence shown here is derived from an EMBL/GenBank/DDBJ whole genome shotgun (WGS) entry which is preliminary data.</text>
</comment>
<dbReference type="EMBL" id="POUT01000006">
    <property type="protein sequence ID" value="PNG09304.1"/>
    <property type="molecule type" value="Genomic_DNA"/>
</dbReference>